<accession>A0ABX1CYV7</accession>
<evidence type="ECO:0000313" key="3">
    <source>
        <dbReference type="Proteomes" id="UP000703674"/>
    </source>
</evidence>
<sequence>MKENLFSEFEEVSAKQWKQKIQYDLKGADYNETLVWKSLDGINVKPFYHPDETPQPVRLAPSLGWNITEQIYVSTAEKANRRALDSLRKGAESIWFLLPSEETDLQQLFQDIDLAEVPVYLKPEFASEAFFLQLDKQVKKPSKVHLQFDIVGHLARTGNWFENKTEDHNVLNILLQKCENLDSFLSIDAALYQNAGANIPQQLAYALAHANEYLNHISEQEEVPKKLKFQFLLATGPNYFFEIAKIRALRFLFETLSSEYNFEAECDILVQPTRRNKTLYDYNVNLLRTTTECMSAVLGGANSVCNMAYDAIYHKNNSFGSRIARNQLLVLKHESYFEKVANPAEGSYYIETLTHELGEKALEIFKNIEKGGGFVTQLKEGIIQRKISESANREQEEFDEGKLVLIGTNKFPNPSDRMKEEIELYPFVKQKPRKTLLQPIIEKRLAEKTEQERLKKEEQINSEK</sequence>
<dbReference type="EMBL" id="JAAVJR010000001">
    <property type="protein sequence ID" value="NJW51593.1"/>
    <property type="molecule type" value="Genomic_DNA"/>
</dbReference>
<dbReference type="CDD" id="cd03677">
    <property type="entry name" value="MM_CoA_mutase_beta"/>
    <property type="match status" value="1"/>
</dbReference>
<gene>
    <name evidence="2" type="ORF">HC175_01525</name>
</gene>
<organism evidence="2 3">
    <name type="scientific">Salinimicrobium oceani</name>
    <dbReference type="NCBI Taxonomy" id="2722702"/>
    <lineage>
        <taxon>Bacteria</taxon>
        <taxon>Pseudomonadati</taxon>
        <taxon>Bacteroidota</taxon>
        <taxon>Flavobacteriia</taxon>
        <taxon>Flavobacteriales</taxon>
        <taxon>Flavobacteriaceae</taxon>
        <taxon>Salinimicrobium</taxon>
    </lineage>
</organism>
<dbReference type="Pfam" id="PF01642">
    <property type="entry name" value="MM_CoA_mutase"/>
    <property type="match status" value="1"/>
</dbReference>
<dbReference type="PANTHER" id="PTHR48101">
    <property type="entry name" value="METHYLMALONYL-COA MUTASE, MITOCHONDRIAL-RELATED"/>
    <property type="match status" value="1"/>
</dbReference>
<name>A0ABX1CYV7_9FLAO</name>
<comment type="caution">
    <text evidence="2">The sequence shown here is derived from an EMBL/GenBank/DDBJ whole genome shotgun (WGS) entry which is preliminary data.</text>
</comment>
<dbReference type="InterPro" id="IPR006099">
    <property type="entry name" value="MeMalonylCoA_mutase_a/b_cat"/>
</dbReference>
<protein>
    <submittedName>
        <fullName evidence="2">Methylmalonyl-CoA mutase</fullName>
    </submittedName>
</protein>
<dbReference type="PANTHER" id="PTHR48101:SF1">
    <property type="entry name" value="METHYLMALONYL-COA MUTASE, LARGE SUBUNIT"/>
    <property type="match status" value="1"/>
</dbReference>
<evidence type="ECO:0000259" key="1">
    <source>
        <dbReference type="Pfam" id="PF01642"/>
    </source>
</evidence>
<dbReference type="Proteomes" id="UP000703674">
    <property type="component" value="Unassembled WGS sequence"/>
</dbReference>
<reference evidence="2 3" key="1">
    <citation type="submission" date="2020-03" db="EMBL/GenBank/DDBJ databases">
        <title>Salinimicrobium sp. nov, isolated from SCS.</title>
        <authorList>
            <person name="Cao W.R."/>
        </authorList>
    </citation>
    <scope>NUCLEOTIDE SEQUENCE [LARGE SCALE GENOMIC DNA]</scope>
    <source>
        <strain evidence="3">J15B91</strain>
    </source>
</reference>
<dbReference type="InterPro" id="IPR016176">
    <property type="entry name" value="Cbl-dep_enz_cat"/>
</dbReference>
<feature type="domain" description="Methylmalonyl-CoA mutase alpha/beta chain catalytic" evidence="1">
    <location>
        <begin position="103"/>
        <end position="449"/>
    </location>
</feature>
<proteinExistence type="predicted"/>
<dbReference type="SUPFAM" id="SSF51703">
    <property type="entry name" value="Cobalamin (vitamin B12)-dependent enzymes"/>
    <property type="match status" value="1"/>
</dbReference>
<keyword evidence="3" id="KW-1185">Reference proteome</keyword>
<evidence type="ECO:0000313" key="2">
    <source>
        <dbReference type="EMBL" id="NJW51593.1"/>
    </source>
</evidence>
<dbReference type="RefSeq" id="WP_168136750.1">
    <property type="nucleotide sequence ID" value="NZ_JAAVJR010000001.1"/>
</dbReference>
<dbReference type="Gene3D" id="3.20.20.240">
    <property type="entry name" value="Methylmalonyl-CoA mutase"/>
    <property type="match status" value="1"/>
</dbReference>